<organism evidence="6 7">
    <name type="scientific">Thalassorhabdomicrobium marinisediminis</name>
    <dbReference type="NCBI Taxonomy" id="2170577"/>
    <lineage>
        <taxon>Bacteria</taxon>
        <taxon>Pseudomonadati</taxon>
        <taxon>Pseudomonadota</taxon>
        <taxon>Alphaproteobacteria</taxon>
        <taxon>Rhodobacterales</taxon>
        <taxon>Paracoccaceae</taxon>
        <taxon>Thalassorhabdomicrobium</taxon>
    </lineage>
</organism>
<evidence type="ECO:0000256" key="1">
    <source>
        <dbReference type="ARBA" id="ARBA00023015"/>
    </source>
</evidence>
<accession>A0A2T7FSW0</accession>
<evidence type="ECO:0000313" key="7">
    <source>
        <dbReference type="Proteomes" id="UP000244817"/>
    </source>
</evidence>
<keyword evidence="7" id="KW-1185">Reference proteome</keyword>
<gene>
    <name evidence="6" type="ORF">DC363_16280</name>
</gene>
<name>A0A2T7FSW0_9RHOB</name>
<sequence length="93" mass="9865">MSGAKDGKVSPLQTGGARTAGDTSERAALYLAPRELDVLKWAAQGKTTWETAQLLNLSEATVAFYTRRACARLGVKSKIHAVAVCISAGLFKI</sequence>
<dbReference type="EMBL" id="QCYG01000013">
    <property type="protein sequence ID" value="PVA05260.1"/>
    <property type="molecule type" value="Genomic_DNA"/>
</dbReference>
<dbReference type="InterPro" id="IPR036388">
    <property type="entry name" value="WH-like_DNA-bd_sf"/>
</dbReference>
<comment type="caution">
    <text evidence="6">The sequence shown here is derived from an EMBL/GenBank/DDBJ whole genome shotgun (WGS) entry which is preliminary data.</text>
</comment>
<dbReference type="Gene3D" id="1.10.10.10">
    <property type="entry name" value="Winged helix-like DNA-binding domain superfamily/Winged helix DNA-binding domain"/>
    <property type="match status" value="1"/>
</dbReference>
<evidence type="ECO:0000313" key="6">
    <source>
        <dbReference type="EMBL" id="PVA05260.1"/>
    </source>
</evidence>
<proteinExistence type="predicted"/>
<dbReference type="Pfam" id="PF00196">
    <property type="entry name" value="GerE"/>
    <property type="match status" value="1"/>
</dbReference>
<evidence type="ECO:0000256" key="3">
    <source>
        <dbReference type="ARBA" id="ARBA00023163"/>
    </source>
</evidence>
<dbReference type="GO" id="GO:0003677">
    <property type="term" value="F:DNA binding"/>
    <property type="evidence" value="ECO:0007669"/>
    <property type="project" value="UniProtKB-KW"/>
</dbReference>
<dbReference type="PANTHER" id="PTHR44688">
    <property type="entry name" value="DNA-BINDING TRANSCRIPTIONAL ACTIVATOR DEVR_DOSR"/>
    <property type="match status" value="1"/>
</dbReference>
<dbReference type="SMART" id="SM00421">
    <property type="entry name" value="HTH_LUXR"/>
    <property type="match status" value="1"/>
</dbReference>
<dbReference type="GO" id="GO:0006355">
    <property type="term" value="P:regulation of DNA-templated transcription"/>
    <property type="evidence" value="ECO:0007669"/>
    <property type="project" value="InterPro"/>
</dbReference>
<feature type="domain" description="HTH luxR-type" evidence="5">
    <location>
        <begin position="24"/>
        <end position="89"/>
    </location>
</feature>
<dbReference type="AlphaFoldDB" id="A0A2T7FSW0"/>
<dbReference type="OrthoDB" id="9803630at2"/>
<dbReference type="InterPro" id="IPR016032">
    <property type="entry name" value="Sig_transdc_resp-reg_C-effctor"/>
</dbReference>
<reference evidence="6 7" key="1">
    <citation type="submission" date="2018-04" db="EMBL/GenBank/DDBJ databases">
        <title>Pelagivirga bohaiensis gen. nov., sp. nov., a bacterium isolated from the Bohai Sea.</title>
        <authorList>
            <person name="Ji X."/>
        </authorList>
    </citation>
    <scope>NUCLEOTIDE SEQUENCE [LARGE SCALE GENOMIC DNA]</scope>
    <source>
        <strain evidence="6 7">BH-SD16</strain>
    </source>
</reference>
<dbReference type="InterPro" id="IPR000792">
    <property type="entry name" value="Tscrpt_reg_LuxR_C"/>
</dbReference>
<dbReference type="SUPFAM" id="SSF46894">
    <property type="entry name" value="C-terminal effector domain of the bipartite response regulators"/>
    <property type="match status" value="1"/>
</dbReference>
<dbReference type="PRINTS" id="PR00038">
    <property type="entry name" value="HTHLUXR"/>
</dbReference>
<dbReference type="CDD" id="cd06170">
    <property type="entry name" value="LuxR_C_like"/>
    <property type="match status" value="1"/>
</dbReference>
<dbReference type="PANTHER" id="PTHR44688:SF16">
    <property type="entry name" value="DNA-BINDING TRANSCRIPTIONAL ACTIVATOR DEVR_DOSR"/>
    <property type="match status" value="1"/>
</dbReference>
<dbReference type="PROSITE" id="PS50043">
    <property type="entry name" value="HTH_LUXR_2"/>
    <property type="match status" value="1"/>
</dbReference>
<dbReference type="Proteomes" id="UP000244817">
    <property type="component" value="Unassembled WGS sequence"/>
</dbReference>
<protein>
    <recommendedName>
        <fullName evidence="5">HTH luxR-type domain-containing protein</fullName>
    </recommendedName>
</protein>
<keyword evidence="1" id="KW-0805">Transcription regulation</keyword>
<evidence type="ECO:0000259" key="5">
    <source>
        <dbReference type="PROSITE" id="PS50043"/>
    </source>
</evidence>
<keyword evidence="3" id="KW-0804">Transcription</keyword>
<feature type="region of interest" description="Disordered" evidence="4">
    <location>
        <begin position="1"/>
        <end position="22"/>
    </location>
</feature>
<evidence type="ECO:0000256" key="2">
    <source>
        <dbReference type="ARBA" id="ARBA00023125"/>
    </source>
</evidence>
<keyword evidence="2" id="KW-0238">DNA-binding</keyword>
<evidence type="ECO:0000256" key="4">
    <source>
        <dbReference type="SAM" id="MobiDB-lite"/>
    </source>
</evidence>